<dbReference type="Proteomes" id="UP000734854">
    <property type="component" value="Unassembled WGS sequence"/>
</dbReference>
<keyword evidence="2" id="KW-0472">Membrane</keyword>
<evidence type="ECO:0000313" key="4">
    <source>
        <dbReference type="Proteomes" id="UP000734854"/>
    </source>
</evidence>
<name>A0A8J5KCZ9_ZINOF</name>
<evidence type="ECO:0000313" key="3">
    <source>
        <dbReference type="EMBL" id="KAG6481621.1"/>
    </source>
</evidence>
<dbReference type="AlphaFoldDB" id="A0A8J5KCZ9"/>
<keyword evidence="2" id="KW-1133">Transmembrane helix</keyword>
<feature type="compositionally biased region" description="Polar residues" evidence="1">
    <location>
        <begin position="169"/>
        <end position="178"/>
    </location>
</feature>
<feature type="transmembrane region" description="Helical" evidence="2">
    <location>
        <begin position="233"/>
        <end position="256"/>
    </location>
</feature>
<comment type="caution">
    <text evidence="3">The sequence shown here is derived from an EMBL/GenBank/DDBJ whole genome shotgun (WGS) entry which is preliminary data.</text>
</comment>
<feature type="region of interest" description="Disordered" evidence="1">
    <location>
        <begin position="154"/>
        <end position="178"/>
    </location>
</feature>
<dbReference type="EMBL" id="JACMSC010000016">
    <property type="protein sequence ID" value="KAG6481621.1"/>
    <property type="molecule type" value="Genomic_DNA"/>
</dbReference>
<sequence>MRRQERRCCGVLEEVVGGRLWMLEKREMETVLGCRRPEGRRLLEAVVGASVSRERETTGVATARPAMGTARWLEAVADGGQRGGGNDGDGGIGAARNNAPKLWLSRRQRTRFSTTAFGKCSKEPKGKIKSPILLYWHGKPRSCLLQFPQRHDARPSSHARLSTHRRNPSKVQTNPSAGSCTWDPVSAFSSSASVDWVKVTDGEFFQTDSRPIMPFDGNACRACAICATVKSDLFATTIATGLMVLSVFFFVFPLFLDGTRRFRVNLVGNFCKDREIIRRYFQCSTCRKRQLSTLFYVFYRMLEKVDMEESASEKEESNEILQVEDFDGA</sequence>
<keyword evidence="4" id="KW-1185">Reference proteome</keyword>
<evidence type="ECO:0000256" key="2">
    <source>
        <dbReference type="SAM" id="Phobius"/>
    </source>
</evidence>
<organism evidence="3 4">
    <name type="scientific">Zingiber officinale</name>
    <name type="common">Ginger</name>
    <name type="synonym">Amomum zingiber</name>
    <dbReference type="NCBI Taxonomy" id="94328"/>
    <lineage>
        <taxon>Eukaryota</taxon>
        <taxon>Viridiplantae</taxon>
        <taxon>Streptophyta</taxon>
        <taxon>Embryophyta</taxon>
        <taxon>Tracheophyta</taxon>
        <taxon>Spermatophyta</taxon>
        <taxon>Magnoliopsida</taxon>
        <taxon>Liliopsida</taxon>
        <taxon>Zingiberales</taxon>
        <taxon>Zingiberaceae</taxon>
        <taxon>Zingiber</taxon>
    </lineage>
</organism>
<evidence type="ECO:0000256" key="1">
    <source>
        <dbReference type="SAM" id="MobiDB-lite"/>
    </source>
</evidence>
<feature type="compositionally biased region" description="Acidic residues" evidence="1">
    <location>
        <begin position="318"/>
        <end position="329"/>
    </location>
</feature>
<proteinExistence type="predicted"/>
<reference evidence="3 4" key="1">
    <citation type="submission" date="2020-08" db="EMBL/GenBank/DDBJ databases">
        <title>Plant Genome Project.</title>
        <authorList>
            <person name="Zhang R.-G."/>
        </authorList>
    </citation>
    <scope>NUCLEOTIDE SEQUENCE [LARGE SCALE GENOMIC DNA]</scope>
    <source>
        <tissue evidence="3">Rhizome</tissue>
    </source>
</reference>
<keyword evidence="2" id="KW-0812">Transmembrane</keyword>
<protein>
    <submittedName>
        <fullName evidence="3">Uncharacterized protein</fullName>
    </submittedName>
</protein>
<feature type="region of interest" description="Disordered" evidence="1">
    <location>
        <begin position="310"/>
        <end position="329"/>
    </location>
</feature>
<accession>A0A8J5KCZ9</accession>
<gene>
    <name evidence="3" type="ORF">ZIOFF_058225</name>
</gene>